<keyword evidence="2" id="KW-0472">Membrane</keyword>
<gene>
    <name evidence="3" type="ORF">NEQG_02495</name>
</gene>
<dbReference type="InParanoid" id="I3EDS5"/>
<proteinExistence type="predicted"/>
<protein>
    <submittedName>
        <fullName evidence="3">Uncharacterized protein</fullName>
    </submittedName>
</protein>
<keyword evidence="4" id="KW-1185">Reference proteome</keyword>
<keyword evidence="2" id="KW-0812">Transmembrane</keyword>
<sequence length="337" mass="38343">MPTEETLSKKNNDNRPSIDYASHYTPICDNPKPSTSYEEEMPLYNIQVKNLDKKQSQNPAECIVKFQDSDCSAGNEEPERIPLKKASKKVQIVLPETTINNEPEKLSIQAYCSIVCDRIFMFINGAALVCVSAFLLTISILCFIIFLGLSIFYAYQHILGVILIFLLSIVASISEIKYNAASNFYREDFTLQSSKYRKVIKCILILLEIATFSFMTYKIREVVILLENNRLTSDLYKNLTYTMLFLLSGTGLLLSGYKAVILSHTIVCIYKYGEDVIIACYSRYRYSILVFILCARAVLTMVLWGGVCYATPYVFTAPNNYTELTKYITAVSHMKSY</sequence>
<dbReference type="Proteomes" id="UP000002872">
    <property type="component" value="Unassembled WGS sequence"/>
</dbReference>
<reference evidence="3" key="1">
    <citation type="submission" date="2011-01" db="EMBL/GenBank/DDBJ databases">
        <title>The Genome Sequence of Nematocida parisii strain ERTm3.</title>
        <authorList>
            <consortium name="The Broad Institute Genome Sequencing Platform"/>
            <consortium name="The Broad Institute Genome Sequencing Center for Infectious Disease"/>
            <person name="Cuomo C."/>
            <person name="Troemel E."/>
            <person name="Young S.K."/>
            <person name="Zeng Q."/>
            <person name="Gargeya S."/>
            <person name="Fitzgerald M."/>
            <person name="Haas B."/>
            <person name="Abouelleil A."/>
            <person name="Alvarado L."/>
            <person name="Arachchi H.M."/>
            <person name="Berlin A."/>
            <person name="Chapman S.B."/>
            <person name="Gearin G."/>
            <person name="Goldberg J."/>
            <person name="Griggs A."/>
            <person name="Gujja S."/>
            <person name="Hansen M."/>
            <person name="Heiman D."/>
            <person name="Howarth C."/>
            <person name="Larimer J."/>
            <person name="Lui A."/>
            <person name="MacDonald P.J.P."/>
            <person name="McCowen C."/>
            <person name="Montmayeur A."/>
            <person name="Murphy C."/>
            <person name="Neiman D."/>
            <person name="Pearson M."/>
            <person name="Priest M."/>
            <person name="Roberts A."/>
            <person name="Saif S."/>
            <person name="Shea T."/>
            <person name="Sisk P."/>
            <person name="Stolte C."/>
            <person name="Sykes S."/>
            <person name="Wortman J."/>
            <person name="Nusbaum C."/>
            <person name="Birren B."/>
        </authorList>
    </citation>
    <scope>NUCLEOTIDE SEQUENCE</scope>
    <source>
        <strain evidence="3">ERTm3</strain>
    </source>
</reference>
<keyword evidence="2" id="KW-1133">Transmembrane helix</keyword>
<name>I3EDS5_NEMP3</name>
<feature type="region of interest" description="Disordered" evidence="1">
    <location>
        <begin position="1"/>
        <end position="35"/>
    </location>
</feature>
<feature type="transmembrane region" description="Helical" evidence="2">
    <location>
        <begin position="288"/>
        <end position="315"/>
    </location>
</feature>
<evidence type="ECO:0000313" key="3">
    <source>
        <dbReference type="EMBL" id="EIJ87372.1"/>
    </source>
</evidence>
<evidence type="ECO:0000256" key="2">
    <source>
        <dbReference type="SAM" id="Phobius"/>
    </source>
</evidence>
<organism evidence="3 4">
    <name type="scientific">Nematocida parisii (strain ERTm3)</name>
    <name type="common">Nematode killer fungus</name>
    <dbReference type="NCBI Taxonomy" id="935791"/>
    <lineage>
        <taxon>Eukaryota</taxon>
        <taxon>Fungi</taxon>
        <taxon>Fungi incertae sedis</taxon>
        <taxon>Microsporidia</taxon>
        <taxon>Nematocida</taxon>
    </lineage>
</organism>
<dbReference type="HOGENOM" id="CLU_824097_0_0_1"/>
<accession>I3EDS5</accession>
<feature type="transmembrane region" description="Helical" evidence="2">
    <location>
        <begin position="158"/>
        <end position="178"/>
    </location>
</feature>
<dbReference type="VEuPathDB" id="MicrosporidiaDB:NEQG_02495"/>
<dbReference type="AlphaFoldDB" id="I3EDS5"/>
<feature type="transmembrane region" description="Helical" evidence="2">
    <location>
        <begin position="127"/>
        <end position="152"/>
    </location>
</feature>
<dbReference type="EMBL" id="GL870883">
    <property type="protein sequence ID" value="EIJ87372.1"/>
    <property type="molecule type" value="Genomic_DNA"/>
</dbReference>
<evidence type="ECO:0000256" key="1">
    <source>
        <dbReference type="SAM" id="MobiDB-lite"/>
    </source>
</evidence>
<feature type="transmembrane region" description="Helical" evidence="2">
    <location>
        <begin position="199"/>
        <end position="219"/>
    </location>
</feature>
<evidence type="ECO:0000313" key="4">
    <source>
        <dbReference type="Proteomes" id="UP000002872"/>
    </source>
</evidence>
<dbReference type="OrthoDB" id="10347173at2759"/>
<feature type="transmembrane region" description="Helical" evidence="2">
    <location>
        <begin position="239"/>
        <end position="267"/>
    </location>
</feature>
<feature type="compositionally biased region" description="Basic and acidic residues" evidence="1">
    <location>
        <begin position="1"/>
        <end position="13"/>
    </location>
</feature>